<reference evidence="1" key="1">
    <citation type="submission" date="2021-06" db="EMBL/GenBank/DDBJ databases">
        <authorList>
            <person name="Kallberg Y."/>
            <person name="Tangrot J."/>
            <person name="Rosling A."/>
        </authorList>
    </citation>
    <scope>NUCLEOTIDE SEQUENCE</scope>
    <source>
        <strain evidence="1">MA453B</strain>
    </source>
</reference>
<dbReference type="EMBL" id="CAJVPY010009432">
    <property type="protein sequence ID" value="CAG8708650.1"/>
    <property type="molecule type" value="Genomic_DNA"/>
</dbReference>
<gene>
    <name evidence="1" type="ORF">DERYTH_LOCUS13437</name>
</gene>
<feature type="non-terminal residue" evidence="1">
    <location>
        <position position="1"/>
    </location>
</feature>
<sequence>WKLKEGNKSDTDKKPPEIPIIEGLNGLEKFISFVKQQESCDFNVEDLKIFRKYLSFIRRKYIESMKQKPITDFFSVYSE</sequence>
<dbReference type="AlphaFoldDB" id="A0A9N9N6X0"/>
<organism evidence="1 2">
    <name type="scientific">Dentiscutata erythropus</name>
    <dbReference type="NCBI Taxonomy" id="1348616"/>
    <lineage>
        <taxon>Eukaryota</taxon>
        <taxon>Fungi</taxon>
        <taxon>Fungi incertae sedis</taxon>
        <taxon>Mucoromycota</taxon>
        <taxon>Glomeromycotina</taxon>
        <taxon>Glomeromycetes</taxon>
        <taxon>Diversisporales</taxon>
        <taxon>Gigasporaceae</taxon>
        <taxon>Dentiscutata</taxon>
    </lineage>
</organism>
<accession>A0A9N9N6X0</accession>
<keyword evidence="2" id="KW-1185">Reference proteome</keyword>
<evidence type="ECO:0000313" key="2">
    <source>
        <dbReference type="Proteomes" id="UP000789405"/>
    </source>
</evidence>
<dbReference type="OrthoDB" id="2446858at2759"/>
<protein>
    <submittedName>
        <fullName evidence="1">19685_t:CDS:1</fullName>
    </submittedName>
</protein>
<name>A0A9N9N6X0_9GLOM</name>
<evidence type="ECO:0000313" key="1">
    <source>
        <dbReference type="EMBL" id="CAG8708650.1"/>
    </source>
</evidence>
<dbReference type="Proteomes" id="UP000789405">
    <property type="component" value="Unassembled WGS sequence"/>
</dbReference>
<comment type="caution">
    <text evidence="1">The sequence shown here is derived from an EMBL/GenBank/DDBJ whole genome shotgun (WGS) entry which is preliminary data.</text>
</comment>
<proteinExistence type="predicted"/>